<comment type="caution">
    <text evidence="1">The sequence shown here is derived from an EMBL/GenBank/DDBJ whole genome shotgun (WGS) entry which is preliminary data.</text>
</comment>
<evidence type="ECO:0000313" key="1">
    <source>
        <dbReference type="EMBL" id="PPI16502.1"/>
    </source>
</evidence>
<evidence type="ECO:0008006" key="3">
    <source>
        <dbReference type="Google" id="ProtNLM"/>
    </source>
</evidence>
<dbReference type="Proteomes" id="UP000237966">
    <property type="component" value="Unassembled WGS sequence"/>
</dbReference>
<dbReference type="EMBL" id="PSWU01000004">
    <property type="protein sequence ID" value="PPI16502.1"/>
    <property type="molecule type" value="Genomic_DNA"/>
</dbReference>
<accession>A0A2S5Y9C8</accession>
<dbReference type="AlphaFoldDB" id="A0A2S5Y9C8"/>
<proteinExistence type="predicted"/>
<sequence>MPRVERVENEFVSHRGAGRRRSFSVSGVLQVTLLSFRHNVAEQLIADLVGVHQATVSCAIADAETMLNVIDAEGQRDVPAAL</sequence>
<evidence type="ECO:0000313" key="2">
    <source>
        <dbReference type="Proteomes" id="UP000237966"/>
    </source>
</evidence>
<protein>
    <recommendedName>
        <fullName evidence="3">Transposase family protein</fullName>
    </recommendedName>
</protein>
<name>A0A2S5Y9C8_9MICO</name>
<gene>
    <name evidence="1" type="ORF">C5C51_03670</name>
</gene>
<organism evidence="1 2">
    <name type="scientific">Rathayibacter toxicus</name>
    <dbReference type="NCBI Taxonomy" id="145458"/>
    <lineage>
        <taxon>Bacteria</taxon>
        <taxon>Bacillati</taxon>
        <taxon>Actinomycetota</taxon>
        <taxon>Actinomycetes</taxon>
        <taxon>Micrococcales</taxon>
        <taxon>Microbacteriaceae</taxon>
        <taxon>Rathayibacter</taxon>
    </lineage>
</organism>
<reference evidence="1 2" key="1">
    <citation type="submission" date="2018-02" db="EMBL/GenBank/DDBJ databases">
        <title>Bacteriophage NCPPB3778 and a type I-E CRISPR drive the evolution of the US Biological Select Agent, Rathayibacter toxicus.</title>
        <authorList>
            <person name="Davis E.W.II."/>
            <person name="Tabima J.F."/>
            <person name="Weisberg A.J."/>
            <person name="Lopes L.D."/>
            <person name="Wiseman M.S."/>
            <person name="Wiseman M.S."/>
            <person name="Pupko T."/>
            <person name="Belcher M.S."/>
            <person name="Sechler A.J."/>
            <person name="Tancos M.A."/>
            <person name="Schroeder B.K."/>
            <person name="Murray T.D."/>
            <person name="Luster D.G."/>
            <person name="Schneider W.L."/>
            <person name="Rogers E."/>
            <person name="Andreote F.D."/>
            <person name="Grunwald N.J."/>
            <person name="Putnam M.L."/>
            <person name="Chang J.H."/>
        </authorList>
    </citation>
    <scope>NUCLEOTIDE SEQUENCE [LARGE SCALE GENOMIC DNA]</scope>
    <source>
        <strain evidence="1 2">FH99</strain>
    </source>
</reference>